<dbReference type="STRING" id="413434.SAMN04488132_107125"/>
<evidence type="ECO:0008006" key="3">
    <source>
        <dbReference type="Google" id="ProtNLM"/>
    </source>
</evidence>
<evidence type="ECO:0000313" key="1">
    <source>
        <dbReference type="EMBL" id="SJZ98213.1"/>
    </source>
</evidence>
<evidence type="ECO:0000313" key="2">
    <source>
        <dbReference type="Proteomes" id="UP000190888"/>
    </source>
</evidence>
<organism evidence="1 2">
    <name type="scientific">Sediminibacterium ginsengisoli</name>
    <dbReference type="NCBI Taxonomy" id="413434"/>
    <lineage>
        <taxon>Bacteria</taxon>
        <taxon>Pseudomonadati</taxon>
        <taxon>Bacteroidota</taxon>
        <taxon>Chitinophagia</taxon>
        <taxon>Chitinophagales</taxon>
        <taxon>Chitinophagaceae</taxon>
        <taxon>Sediminibacterium</taxon>
    </lineage>
</organism>
<keyword evidence="2" id="KW-1185">Reference proteome</keyword>
<dbReference type="RefSeq" id="WP_217698819.1">
    <property type="nucleotide sequence ID" value="NZ_FUWH01000007.1"/>
</dbReference>
<proteinExistence type="predicted"/>
<dbReference type="Proteomes" id="UP000190888">
    <property type="component" value="Unassembled WGS sequence"/>
</dbReference>
<gene>
    <name evidence="1" type="ORF">SAMN04488132_107125</name>
</gene>
<sequence length="188" mass="21579">MRQHKGMRPQDIVILLKIVILGNQEWQFQDLARSLFISGAEVSESLNRSSLAGLIDYNRKRVNKISLFEFLQYGMPYVFPQSPGRMTRGMATAHSHPIFLEKIISSEIYVWPDIGGKDYGQAIEPLYPNQVKAAKDDPTLYEVLAMLDVLRTGRSREKKIALKYLSKLLLHDLSREHKEDTDSEGITW</sequence>
<dbReference type="EMBL" id="FUWH01000007">
    <property type="protein sequence ID" value="SJZ98213.1"/>
    <property type="molecule type" value="Genomic_DNA"/>
</dbReference>
<name>A0A1T4Q369_9BACT</name>
<dbReference type="AlphaFoldDB" id="A0A1T4Q369"/>
<protein>
    <recommendedName>
        <fullName evidence="3">Transcriptional regulator</fullName>
    </recommendedName>
</protein>
<accession>A0A1T4Q369</accession>
<reference evidence="1 2" key="1">
    <citation type="submission" date="2017-02" db="EMBL/GenBank/DDBJ databases">
        <authorList>
            <person name="Peterson S.W."/>
        </authorList>
    </citation>
    <scope>NUCLEOTIDE SEQUENCE [LARGE SCALE GENOMIC DNA]</scope>
    <source>
        <strain evidence="1 2">DSM 22335</strain>
    </source>
</reference>